<dbReference type="NCBIfam" id="NF038076">
    <property type="entry name" value="fam_STM4015"/>
    <property type="match status" value="1"/>
</dbReference>
<evidence type="ECO:0000313" key="1">
    <source>
        <dbReference type="EMBL" id="RJL36184.1"/>
    </source>
</evidence>
<proteinExistence type="predicted"/>
<evidence type="ECO:0000313" key="2">
    <source>
        <dbReference type="Proteomes" id="UP000265768"/>
    </source>
</evidence>
<organism evidence="1 2">
    <name type="scientific">Bailinhaonella thermotolerans</name>
    <dbReference type="NCBI Taxonomy" id="1070861"/>
    <lineage>
        <taxon>Bacteria</taxon>
        <taxon>Bacillati</taxon>
        <taxon>Actinomycetota</taxon>
        <taxon>Actinomycetes</taxon>
        <taxon>Streptosporangiales</taxon>
        <taxon>Streptosporangiaceae</taxon>
        <taxon>Bailinhaonella</taxon>
    </lineage>
</organism>
<keyword evidence="2" id="KW-1185">Reference proteome</keyword>
<name>A0A3A4BLD6_9ACTN</name>
<dbReference type="InterPro" id="IPR047722">
    <property type="entry name" value="STM4015-like"/>
</dbReference>
<sequence>MGVYHDRYWLADTYTGLPIVDLQHVDDDEAGDLDAAGTAWRLWTYDDEDFAEHLRRFLLTVDTGRVRAILVQEWGQDTGSEVVVEQLAEHAAELPGLRSIFLASESEHVRISWIRHGDVTPLLEAFPALERLDVRGNGPRHGGEGGLRFRPVRHESLRMLRFESGGLSPEIVRAVGESDLPALEHLDLWLGRAWYGGGATPEDLSGVLRGDRLPALRHLGVRNSEIQDEMAAAVVTAPVVPRLRTLGLGLGTLTDRGAESLLSGHPLTHLTHLDLAHHYLTGPMMDRVRQALPGVEVNLNERRSPGPDSTHHVAVSG</sequence>
<dbReference type="AlphaFoldDB" id="A0A3A4BLD6"/>
<accession>A0A3A4BLD6</accession>
<dbReference type="InterPro" id="IPR032675">
    <property type="entry name" value="LRR_dom_sf"/>
</dbReference>
<protein>
    <submittedName>
        <fullName evidence="1">Leucine-rich repeat domain-containing protein</fullName>
    </submittedName>
</protein>
<comment type="caution">
    <text evidence="1">The sequence shown here is derived from an EMBL/GenBank/DDBJ whole genome shotgun (WGS) entry which is preliminary data.</text>
</comment>
<dbReference type="Proteomes" id="UP000265768">
    <property type="component" value="Unassembled WGS sequence"/>
</dbReference>
<dbReference type="Gene3D" id="3.80.10.10">
    <property type="entry name" value="Ribonuclease Inhibitor"/>
    <property type="match status" value="1"/>
</dbReference>
<dbReference type="EMBL" id="QZEY01000001">
    <property type="protein sequence ID" value="RJL36184.1"/>
    <property type="molecule type" value="Genomic_DNA"/>
</dbReference>
<gene>
    <name evidence="1" type="ORF">D5H75_01320</name>
</gene>
<reference evidence="1 2" key="1">
    <citation type="submission" date="2018-09" db="EMBL/GenBank/DDBJ databases">
        <title>YIM 75507 draft genome.</title>
        <authorList>
            <person name="Tang S."/>
            <person name="Feng Y."/>
        </authorList>
    </citation>
    <scope>NUCLEOTIDE SEQUENCE [LARGE SCALE GENOMIC DNA]</scope>
    <source>
        <strain evidence="1 2">YIM 75507</strain>
    </source>
</reference>
<dbReference type="SUPFAM" id="SSF52047">
    <property type="entry name" value="RNI-like"/>
    <property type="match status" value="1"/>
</dbReference>
<dbReference type="OrthoDB" id="9781345at2"/>